<feature type="transmembrane region" description="Helical" evidence="1">
    <location>
        <begin position="185"/>
        <end position="202"/>
    </location>
</feature>
<evidence type="ECO:0000313" key="4">
    <source>
        <dbReference type="EnsemblMetazoa" id="KAF7493073.1"/>
    </source>
</evidence>
<keyword evidence="1" id="KW-0472">Membrane</keyword>
<proteinExistence type="predicted"/>
<reference evidence="3 6" key="1">
    <citation type="journal article" date="2015" name="Parasit. Vectors">
        <title>Draft genome of the scabies mite.</title>
        <authorList>
            <person name="Rider S.D.Jr."/>
            <person name="Morgan M.S."/>
            <person name="Arlian L.G."/>
        </authorList>
    </citation>
    <scope>NUCLEOTIDE SEQUENCE [LARGE SCALE GENOMIC DNA]</scope>
    <source>
        <strain evidence="3">Arlian Lab</strain>
    </source>
</reference>
<evidence type="ECO:0000313" key="5">
    <source>
        <dbReference type="Proteomes" id="UP000070412"/>
    </source>
</evidence>
<reference evidence="2" key="3">
    <citation type="submission" date="2020-01" db="EMBL/GenBank/DDBJ databases">
        <authorList>
            <person name="Korhonen P.K.K."/>
            <person name="Guangxu M.G."/>
            <person name="Wang T.W."/>
            <person name="Stroehlein A.J.S."/>
            <person name="Young N.D."/>
            <person name="Ang C.-S.A."/>
            <person name="Fernando D.W.F."/>
            <person name="Lu H.L."/>
            <person name="Taylor S.T."/>
            <person name="Ehtesham M.E.M."/>
            <person name="Najaraj S.H.N."/>
            <person name="Harsha G.H.G."/>
            <person name="Madugundu A.M."/>
            <person name="Renuse S.R."/>
            <person name="Holt D.H."/>
            <person name="Pandey A.P."/>
            <person name="Papenfuss A.P."/>
            <person name="Gasser R.B.G."/>
            <person name="Fischer K.F."/>
        </authorList>
    </citation>
    <scope>NUCLEOTIDE SEQUENCE</scope>
    <source>
        <strain evidence="2">SSS_KF_BRIS2020</strain>
    </source>
</reference>
<dbReference type="EMBL" id="JXLN01014014">
    <property type="protein sequence ID" value="KPM09748.1"/>
    <property type="molecule type" value="Genomic_DNA"/>
</dbReference>
<dbReference type="VEuPathDB" id="VectorBase:SSCA007863"/>
<keyword evidence="1" id="KW-1133">Transmembrane helix</keyword>
<keyword evidence="1" id="KW-0812">Transmembrane</keyword>
<organism evidence="3 6">
    <name type="scientific">Sarcoptes scabiei</name>
    <name type="common">Itch mite</name>
    <name type="synonym">Acarus scabiei</name>
    <dbReference type="NCBI Taxonomy" id="52283"/>
    <lineage>
        <taxon>Eukaryota</taxon>
        <taxon>Metazoa</taxon>
        <taxon>Ecdysozoa</taxon>
        <taxon>Arthropoda</taxon>
        <taxon>Chelicerata</taxon>
        <taxon>Arachnida</taxon>
        <taxon>Acari</taxon>
        <taxon>Acariformes</taxon>
        <taxon>Sarcoptiformes</taxon>
        <taxon>Astigmata</taxon>
        <taxon>Psoroptidia</taxon>
        <taxon>Sarcoptoidea</taxon>
        <taxon>Sarcoptidae</taxon>
        <taxon>Sarcoptinae</taxon>
        <taxon>Sarcoptes</taxon>
    </lineage>
</organism>
<dbReference type="Proteomes" id="UP000616769">
    <property type="component" value="Unassembled WGS sequence"/>
</dbReference>
<evidence type="ECO:0000313" key="3">
    <source>
        <dbReference type="EMBL" id="KPM09748.1"/>
    </source>
</evidence>
<protein>
    <submittedName>
        <fullName evidence="3 4">Uncharacterized protein</fullName>
    </submittedName>
</protein>
<dbReference type="OrthoDB" id="2423701at2759"/>
<reference evidence="5" key="2">
    <citation type="journal article" date="2020" name="PLoS Negl. Trop. Dis.">
        <title>High-quality nuclear genome for Sarcoptes scabiei-A critical resource for a neglected parasite.</title>
        <authorList>
            <person name="Korhonen P.K."/>
            <person name="Gasser R.B."/>
            <person name="Ma G."/>
            <person name="Wang T."/>
            <person name="Stroehlein A.J."/>
            <person name="Young N.D."/>
            <person name="Ang C.S."/>
            <person name="Fernando D.D."/>
            <person name="Lu H.C."/>
            <person name="Taylor S."/>
            <person name="Reynolds S.L."/>
            <person name="Mofiz E."/>
            <person name="Najaraj S.H."/>
            <person name="Gowda H."/>
            <person name="Madugundu A."/>
            <person name="Renuse S."/>
            <person name="Holt D."/>
            <person name="Pandey A."/>
            <person name="Papenfuss A.T."/>
            <person name="Fischer K."/>
        </authorList>
    </citation>
    <scope>NUCLEOTIDE SEQUENCE [LARGE SCALE GENOMIC DNA]</scope>
</reference>
<dbReference type="AlphaFoldDB" id="A0A132AFI2"/>
<reference evidence="4" key="4">
    <citation type="submission" date="2022-06" db="UniProtKB">
        <authorList>
            <consortium name="EnsemblMetazoa"/>
        </authorList>
    </citation>
    <scope>IDENTIFICATION</scope>
</reference>
<dbReference type="SUPFAM" id="SSF48452">
    <property type="entry name" value="TPR-like"/>
    <property type="match status" value="1"/>
</dbReference>
<evidence type="ECO:0000313" key="2">
    <source>
        <dbReference type="EMBL" id="KAF7493073.1"/>
    </source>
</evidence>
<dbReference type="EMBL" id="WVUK01000056">
    <property type="protein sequence ID" value="KAF7493073.1"/>
    <property type="molecule type" value="Genomic_DNA"/>
</dbReference>
<gene>
    <name evidence="3" type="ORF">QR98_0082930</name>
    <name evidence="2" type="ORF">SSS_6167</name>
</gene>
<accession>A0A132AFI2</accession>
<evidence type="ECO:0000256" key="1">
    <source>
        <dbReference type="SAM" id="Phobius"/>
    </source>
</evidence>
<dbReference type="EnsemblMetazoa" id="SSS_6167s_mrna">
    <property type="protein sequence ID" value="KAF7493073.1"/>
    <property type="gene ID" value="SSS_6167"/>
</dbReference>
<dbReference type="Proteomes" id="UP000070412">
    <property type="component" value="Unassembled WGS sequence"/>
</dbReference>
<name>A0A132AFI2_SARSC</name>
<dbReference type="Gene3D" id="1.25.40.10">
    <property type="entry name" value="Tetratricopeptide repeat domain"/>
    <property type="match status" value="1"/>
</dbReference>
<dbReference type="InterPro" id="IPR011990">
    <property type="entry name" value="TPR-like_helical_dom_sf"/>
</dbReference>
<feature type="transmembrane region" description="Helical" evidence="1">
    <location>
        <begin position="150"/>
        <end position="173"/>
    </location>
</feature>
<keyword evidence="5" id="KW-1185">Reference proteome</keyword>
<evidence type="ECO:0000313" key="6">
    <source>
        <dbReference type="Proteomes" id="UP000616769"/>
    </source>
</evidence>
<sequence>MVSLDEICIKADYELAYGNYHQALNHYNDALMIISSDTTKANHALSVEDFQEEIRKEANILIKRSMTLFCLRRYFYAYEDAKSAIRIQPQRLEGYLRKAEIECECRMFDLCLKSYQIAMEFAETKSQKIEIDQKIKNVLMRKQRDRINDYQIIWVGTAIGMVCGMALVTWDFIHNRNDSFLRHPIVKLISIGIVSAIFYYMTSLERYLNRKYHQNLLSKPLILKY</sequence>